<feature type="non-terminal residue" evidence="1">
    <location>
        <position position="1"/>
    </location>
</feature>
<comment type="caution">
    <text evidence="1">The sequence shown here is derived from an EMBL/GenBank/DDBJ whole genome shotgun (WGS) entry which is preliminary data.</text>
</comment>
<keyword evidence="2" id="KW-1185">Reference proteome</keyword>
<sequence>ETMKSADREHRVFKLQFAVGEFDMVIYNEKENCCEIFEIKHSGKQVPAQYRHLLDQEKCDKTEQRFGPIRGRYVLYRGEDVTLENGVHYRNVERYLNDLPELNIAPAQEAGIEQTGPVL</sequence>
<protein>
    <submittedName>
        <fullName evidence="1">ATP-binding protein</fullName>
    </submittedName>
</protein>
<keyword evidence="1" id="KW-0067">ATP-binding</keyword>
<accession>A0ABS9M9G7</accession>
<organism evidence="1 2">
    <name type="scientific">Intestinimonas massiliensis</name>
    <name type="common">ex Afouda et al. 2020</name>
    <dbReference type="NCBI Taxonomy" id="1673721"/>
    <lineage>
        <taxon>Bacteria</taxon>
        <taxon>Bacillati</taxon>
        <taxon>Bacillota</taxon>
        <taxon>Clostridia</taxon>
        <taxon>Eubacteriales</taxon>
        <taxon>Intestinimonas</taxon>
    </lineage>
</organism>
<dbReference type="GO" id="GO:0005524">
    <property type="term" value="F:ATP binding"/>
    <property type="evidence" value="ECO:0007669"/>
    <property type="project" value="UniProtKB-KW"/>
</dbReference>
<dbReference type="EMBL" id="JAKNJB010000011">
    <property type="protein sequence ID" value="MCG4527140.1"/>
    <property type="molecule type" value="Genomic_DNA"/>
</dbReference>
<dbReference type="Proteomes" id="UP001200313">
    <property type="component" value="Unassembled WGS sequence"/>
</dbReference>
<reference evidence="1 2" key="1">
    <citation type="submission" date="2022-01" db="EMBL/GenBank/DDBJ databases">
        <title>Collection of gut derived symbiotic bacterial strains cultured from healthy donors.</title>
        <authorList>
            <person name="Lin H."/>
            <person name="Kohout C."/>
            <person name="Waligurski E."/>
            <person name="Pamer E.G."/>
        </authorList>
    </citation>
    <scope>NUCLEOTIDE SEQUENCE [LARGE SCALE GENOMIC DNA]</scope>
    <source>
        <strain evidence="1 2">DFI.3.7</strain>
    </source>
</reference>
<keyword evidence="1" id="KW-0547">Nucleotide-binding</keyword>
<name>A0ABS9M9G7_9FIRM</name>
<evidence type="ECO:0000313" key="1">
    <source>
        <dbReference type="EMBL" id="MCG4527140.1"/>
    </source>
</evidence>
<proteinExistence type="predicted"/>
<evidence type="ECO:0000313" key="2">
    <source>
        <dbReference type="Proteomes" id="UP001200313"/>
    </source>
</evidence>
<gene>
    <name evidence="1" type="ORF">L0P79_08610</name>
</gene>